<keyword evidence="2" id="KW-1133">Transmembrane helix</keyword>
<keyword evidence="2" id="KW-0472">Membrane</keyword>
<proteinExistence type="predicted"/>
<evidence type="ECO:0000256" key="2">
    <source>
        <dbReference type="SAM" id="Phobius"/>
    </source>
</evidence>
<evidence type="ECO:0000313" key="4">
    <source>
        <dbReference type="EMBL" id="OIK00091.1"/>
    </source>
</evidence>
<dbReference type="Proteomes" id="UP000179935">
    <property type="component" value="Unassembled WGS sequence"/>
</dbReference>
<organism evidence="4 5">
    <name type="scientific">Streptomyces colonosanans</name>
    <dbReference type="NCBI Taxonomy" id="1428652"/>
    <lineage>
        <taxon>Bacteria</taxon>
        <taxon>Bacillati</taxon>
        <taxon>Actinomycetota</taxon>
        <taxon>Actinomycetes</taxon>
        <taxon>Kitasatosporales</taxon>
        <taxon>Streptomycetaceae</taxon>
        <taxon>Streptomyces</taxon>
    </lineage>
</organism>
<dbReference type="STRING" id="1428652.BIV24_03480"/>
<dbReference type="InterPro" id="IPR058330">
    <property type="entry name" value="DUF8017"/>
</dbReference>
<dbReference type="AlphaFoldDB" id="A0A1S2Q390"/>
<feature type="compositionally biased region" description="Low complexity" evidence="1">
    <location>
        <begin position="14"/>
        <end position="45"/>
    </location>
</feature>
<accession>A0A1S2Q390</accession>
<dbReference type="Pfam" id="PF26056">
    <property type="entry name" value="DUF8017"/>
    <property type="match status" value="1"/>
</dbReference>
<evidence type="ECO:0000313" key="5">
    <source>
        <dbReference type="Proteomes" id="UP000179935"/>
    </source>
</evidence>
<dbReference type="OrthoDB" id="3614545at2"/>
<sequence>MWPGEQPPGGGQNPQGQQPNPSGQNPYQQPGYQQPNPYAQQPPGQEQAPWNAPTLTASPPEPPRKGKRRTTVIATVAAAAVAIAACVTGFVVLGGGKDDKADPDPSTSDTSNPTESGNPRSGGTDKPTIPGWKVVVNPKQGIAFDVPPDWSRKSTSWVSYVSEDTDPSDKPLVAFAAPAFLKEQWCASDDDKDGTVDYTPLGGAGTKGNKGSRSTEEVAGKDPALWVYGGYTQPHKDLVKNGPVEPYTTKSGLTGSLGTATSSGVSKRDKCDFDGKAMTFAFKNAEGDFASWTFEGVKGAKDEIPDSTVRKILSTVRLYKEPPAN</sequence>
<feature type="region of interest" description="Disordered" evidence="1">
    <location>
        <begin position="1"/>
        <end position="69"/>
    </location>
</feature>
<keyword evidence="5" id="KW-1185">Reference proteome</keyword>
<dbReference type="RefSeq" id="WP_071364623.1">
    <property type="nucleotide sequence ID" value="NZ_MLYP01000007.1"/>
</dbReference>
<dbReference type="EMBL" id="MLYP01000007">
    <property type="protein sequence ID" value="OIK00091.1"/>
    <property type="molecule type" value="Genomic_DNA"/>
</dbReference>
<keyword evidence="2" id="KW-0812">Transmembrane</keyword>
<evidence type="ECO:0000259" key="3">
    <source>
        <dbReference type="Pfam" id="PF26056"/>
    </source>
</evidence>
<gene>
    <name evidence="4" type="ORF">BIV24_03480</name>
</gene>
<reference evidence="4 5" key="1">
    <citation type="submission" date="2016-10" db="EMBL/GenBank/DDBJ databases">
        <title>Genome sequence of Streptomyces sp. MUSC 93.</title>
        <authorList>
            <person name="Lee L.-H."/>
            <person name="Ser H.-L."/>
            <person name="Law J.W.-F."/>
        </authorList>
    </citation>
    <scope>NUCLEOTIDE SEQUENCE [LARGE SCALE GENOMIC DNA]</scope>
    <source>
        <strain evidence="4 5">MUSC 93</strain>
    </source>
</reference>
<feature type="compositionally biased region" description="Polar residues" evidence="1">
    <location>
        <begin position="106"/>
        <end position="121"/>
    </location>
</feature>
<comment type="caution">
    <text evidence="4">The sequence shown here is derived from an EMBL/GenBank/DDBJ whole genome shotgun (WGS) entry which is preliminary data.</text>
</comment>
<feature type="region of interest" description="Disordered" evidence="1">
    <location>
        <begin position="191"/>
        <end position="218"/>
    </location>
</feature>
<feature type="transmembrane region" description="Helical" evidence="2">
    <location>
        <begin position="72"/>
        <end position="93"/>
    </location>
</feature>
<feature type="domain" description="DUF8017" evidence="3">
    <location>
        <begin position="126"/>
        <end position="320"/>
    </location>
</feature>
<name>A0A1S2Q390_9ACTN</name>
<feature type="region of interest" description="Disordered" evidence="1">
    <location>
        <begin position="93"/>
        <end position="132"/>
    </location>
</feature>
<evidence type="ECO:0000256" key="1">
    <source>
        <dbReference type="SAM" id="MobiDB-lite"/>
    </source>
</evidence>
<protein>
    <recommendedName>
        <fullName evidence="3">DUF8017 domain-containing protein</fullName>
    </recommendedName>
</protein>